<dbReference type="Proteomes" id="UP000321617">
    <property type="component" value="Unassembled WGS sequence"/>
</dbReference>
<dbReference type="OrthoDB" id="3197085at2"/>
<keyword evidence="3" id="KW-0238">DNA-binding</keyword>
<dbReference type="InterPro" id="IPR000055">
    <property type="entry name" value="Restrct_endonuc_typeI_TRD"/>
</dbReference>
<evidence type="ECO:0000256" key="4">
    <source>
        <dbReference type="ARBA" id="ARBA00038652"/>
    </source>
</evidence>
<gene>
    <name evidence="7" type="ORF">LX16_5337</name>
</gene>
<sequence>MTELPPGWARTTLGELGAYINGRGFKRSEWSRQGRPIIRIQNLTRTNSQFNHFDGEIESRYIVSTGALLVSWAATLDAFIWRGPEAVLNQHIFKVDSKIDERFHYHLIKYLLTKLAETAHGSGMVHVTRSRFESVDVALPPLAEQRRIVEVLEDHLSRLDAAVYGLDKGVKRVEKLRKRIIVSAIPVELPSGWRMITTGEAGKVELGRARHPDWHTGSHMKKYLRVANVFEDRIDETDLMQMNFPPEVFEKYRLLPGDVLLNEGQSPEYLGRPAMYRGSPREVAFTNSLIRFQAGPDVLPEWALLVFRRHMHAGRFLREVRITTNIAHLSATRLKSVEFPVPPIEEQRRITAEVATRLYEVEHFRAALDMARRRSDCLRRSLLTEAFAGRLVPQDPNDEPASVLLDRIKAERAATTKPPRAPRKPKRPASDYTVGVPEKETLF</sequence>
<dbReference type="InterPro" id="IPR051212">
    <property type="entry name" value="Type-I_RE_S_subunit"/>
</dbReference>
<dbReference type="Gene3D" id="3.90.220.20">
    <property type="entry name" value="DNA methylase specificity domains"/>
    <property type="match status" value="2"/>
</dbReference>
<comment type="similarity">
    <text evidence="1">Belongs to the type-I restriction system S methylase family.</text>
</comment>
<organism evidence="7 8">
    <name type="scientific">Stackebrandtia albiflava</name>
    <dbReference type="NCBI Taxonomy" id="406432"/>
    <lineage>
        <taxon>Bacteria</taxon>
        <taxon>Bacillati</taxon>
        <taxon>Actinomycetota</taxon>
        <taxon>Actinomycetes</taxon>
        <taxon>Glycomycetales</taxon>
        <taxon>Glycomycetaceae</taxon>
        <taxon>Stackebrandtia</taxon>
    </lineage>
</organism>
<dbReference type="Pfam" id="PF01420">
    <property type="entry name" value="Methylase_S"/>
    <property type="match status" value="1"/>
</dbReference>
<protein>
    <submittedName>
        <fullName evidence="7">Type I restriction enzyme S subunit</fullName>
    </submittedName>
</protein>
<dbReference type="InterPro" id="IPR044946">
    <property type="entry name" value="Restrct_endonuc_typeI_TRD_sf"/>
</dbReference>
<comment type="caution">
    <text evidence="7">The sequence shown here is derived from an EMBL/GenBank/DDBJ whole genome shotgun (WGS) entry which is preliminary data.</text>
</comment>
<evidence type="ECO:0000313" key="7">
    <source>
        <dbReference type="EMBL" id="TWJ06373.1"/>
    </source>
</evidence>
<reference evidence="7 8" key="1">
    <citation type="journal article" date="2013" name="Stand. Genomic Sci.">
        <title>Genomic Encyclopedia of Type Strains, Phase I: The one thousand microbial genomes (KMG-I) project.</title>
        <authorList>
            <person name="Kyrpides N.C."/>
            <person name="Woyke T."/>
            <person name="Eisen J.A."/>
            <person name="Garrity G."/>
            <person name="Lilburn T.G."/>
            <person name="Beck B.J."/>
            <person name="Whitman W.B."/>
            <person name="Hugenholtz P."/>
            <person name="Klenk H.P."/>
        </authorList>
    </citation>
    <scope>NUCLEOTIDE SEQUENCE [LARGE SCALE GENOMIC DNA]</scope>
    <source>
        <strain evidence="7 8">DSM 45044</strain>
    </source>
</reference>
<dbReference type="EMBL" id="VLLL01000013">
    <property type="protein sequence ID" value="TWJ06373.1"/>
    <property type="molecule type" value="Genomic_DNA"/>
</dbReference>
<dbReference type="GO" id="GO:0003677">
    <property type="term" value="F:DNA binding"/>
    <property type="evidence" value="ECO:0007669"/>
    <property type="project" value="UniProtKB-KW"/>
</dbReference>
<evidence type="ECO:0000256" key="1">
    <source>
        <dbReference type="ARBA" id="ARBA00010923"/>
    </source>
</evidence>
<dbReference type="CDD" id="cd17254">
    <property type="entry name" value="RMtype1_S_FclI-TRD1-CR1_like"/>
    <property type="match status" value="1"/>
</dbReference>
<dbReference type="CDD" id="cd17253">
    <property type="entry name" value="RMtype1_S_Eco933I-TRD2-CR2_like"/>
    <property type="match status" value="1"/>
</dbReference>
<evidence type="ECO:0000256" key="5">
    <source>
        <dbReference type="SAM" id="MobiDB-lite"/>
    </source>
</evidence>
<proteinExistence type="inferred from homology"/>
<comment type="subunit">
    <text evidence="4">The methyltransferase is composed of M and S polypeptides.</text>
</comment>
<dbReference type="PANTHER" id="PTHR43140:SF1">
    <property type="entry name" value="TYPE I RESTRICTION ENZYME ECOKI SPECIFICITY SUBUNIT"/>
    <property type="match status" value="1"/>
</dbReference>
<accession>A0A562UL80</accession>
<feature type="domain" description="Type I restriction modification DNA specificity" evidence="6">
    <location>
        <begin position="7"/>
        <end position="157"/>
    </location>
</feature>
<feature type="region of interest" description="Disordered" evidence="5">
    <location>
        <begin position="410"/>
        <end position="443"/>
    </location>
</feature>
<evidence type="ECO:0000256" key="2">
    <source>
        <dbReference type="ARBA" id="ARBA00022747"/>
    </source>
</evidence>
<dbReference type="GO" id="GO:0009307">
    <property type="term" value="P:DNA restriction-modification system"/>
    <property type="evidence" value="ECO:0007669"/>
    <property type="project" value="UniProtKB-KW"/>
</dbReference>
<name>A0A562UL80_9ACTN</name>
<evidence type="ECO:0000256" key="3">
    <source>
        <dbReference type="ARBA" id="ARBA00023125"/>
    </source>
</evidence>
<keyword evidence="8" id="KW-1185">Reference proteome</keyword>
<dbReference type="AlphaFoldDB" id="A0A562UL80"/>
<dbReference type="SUPFAM" id="SSF116734">
    <property type="entry name" value="DNA methylase specificity domain"/>
    <property type="match status" value="2"/>
</dbReference>
<dbReference type="RefSeq" id="WP_147144675.1">
    <property type="nucleotide sequence ID" value="NZ_BAABIJ010000008.1"/>
</dbReference>
<evidence type="ECO:0000313" key="8">
    <source>
        <dbReference type="Proteomes" id="UP000321617"/>
    </source>
</evidence>
<dbReference type="PANTHER" id="PTHR43140">
    <property type="entry name" value="TYPE-1 RESTRICTION ENZYME ECOKI SPECIFICITY PROTEIN"/>
    <property type="match status" value="1"/>
</dbReference>
<evidence type="ECO:0000259" key="6">
    <source>
        <dbReference type="Pfam" id="PF01420"/>
    </source>
</evidence>
<keyword evidence="2" id="KW-0680">Restriction system</keyword>